<dbReference type="Proteomes" id="UP000039046">
    <property type="component" value="Unassembled WGS sequence"/>
</dbReference>
<evidence type="ECO:0000256" key="1">
    <source>
        <dbReference type="SAM" id="SignalP"/>
    </source>
</evidence>
<dbReference type="HOGENOM" id="CLU_1066288_0_0_1"/>
<dbReference type="AlphaFoldDB" id="A0A0A1TCN5"/>
<reference evidence="2 3" key="1">
    <citation type="journal article" date="2015" name="Genome Announc.">
        <title>Draft Genome Sequence and Gene Annotation of the Entomopathogenic Fungus Verticillium hemipterigenum.</title>
        <authorList>
            <person name="Horn F."/>
            <person name="Habel A."/>
            <person name="Scharf D.H."/>
            <person name="Dworschak J."/>
            <person name="Brakhage A.A."/>
            <person name="Guthke R."/>
            <person name="Hertweck C."/>
            <person name="Linde J."/>
        </authorList>
    </citation>
    <scope>NUCLEOTIDE SEQUENCE [LARGE SCALE GENOMIC DNA]</scope>
</reference>
<evidence type="ECO:0000313" key="2">
    <source>
        <dbReference type="EMBL" id="CEJ94796.1"/>
    </source>
</evidence>
<keyword evidence="3" id="KW-1185">Reference proteome</keyword>
<organism evidence="2 3">
    <name type="scientific">[Torrubiella] hemipterigena</name>
    <dbReference type="NCBI Taxonomy" id="1531966"/>
    <lineage>
        <taxon>Eukaryota</taxon>
        <taxon>Fungi</taxon>
        <taxon>Dikarya</taxon>
        <taxon>Ascomycota</taxon>
        <taxon>Pezizomycotina</taxon>
        <taxon>Sordariomycetes</taxon>
        <taxon>Hypocreomycetidae</taxon>
        <taxon>Hypocreales</taxon>
        <taxon>Clavicipitaceae</taxon>
        <taxon>Clavicipitaceae incertae sedis</taxon>
        <taxon>'Torrubiella' clade</taxon>
    </lineage>
</organism>
<feature type="chain" id="PRO_5013266296" evidence="1">
    <location>
        <begin position="16"/>
        <end position="261"/>
    </location>
</feature>
<proteinExistence type="predicted"/>
<dbReference type="EMBL" id="CDHN01000007">
    <property type="protein sequence ID" value="CEJ94796.1"/>
    <property type="molecule type" value="Genomic_DNA"/>
</dbReference>
<keyword evidence="1" id="KW-0732">Signal</keyword>
<gene>
    <name evidence="2" type="ORF">VHEMI10306</name>
</gene>
<evidence type="ECO:0000313" key="3">
    <source>
        <dbReference type="Proteomes" id="UP000039046"/>
    </source>
</evidence>
<name>A0A0A1TCN5_9HYPO</name>
<feature type="signal peptide" evidence="1">
    <location>
        <begin position="1"/>
        <end position="15"/>
    </location>
</feature>
<protein>
    <submittedName>
        <fullName evidence="2">Uncharacterized protein</fullName>
    </submittedName>
</protein>
<accession>A0A0A1TCN5</accession>
<sequence>MKVQILTAALASVAAANVAMPSFWPTEGLEHLQSEDGYTITMYENMQTEITAVQKSDGGFRGNSIYDPKTCKKTSLKVLPRFTTAVSAYYSWRMSKVVYKLDDATMMAYWGKADKATRDLVSNTYIKLFWESKTENRGFLQIACDFEHCENAEKPGVLKLTVNPKEQTVDVAMCPVYYSIFGLLNLNCKSEWLTSSGFQMVFAGLPPQGAGLRLEGERTRNAIIYWMAAEKLQCTNIDESQELQGMALKQELGIQKLFEQL</sequence>